<feature type="transmembrane region" description="Helical" evidence="8">
    <location>
        <begin position="317"/>
        <end position="335"/>
    </location>
</feature>
<keyword evidence="7 8" id="KW-0472">Membrane</keyword>
<feature type="transmembrane region" description="Helical" evidence="8">
    <location>
        <begin position="208"/>
        <end position="230"/>
    </location>
</feature>
<feature type="transmembrane region" description="Helical" evidence="8">
    <location>
        <begin position="128"/>
        <end position="150"/>
    </location>
</feature>
<feature type="transmembrane region" description="Helical" evidence="8">
    <location>
        <begin position="250"/>
        <end position="277"/>
    </location>
</feature>
<keyword evidence="6 8" id="KW-1133">Transmembrane helix</keyword>
<dbReference type="RefSeq" id="WP_006823448.1">
    <property type="nucleotide sequence ID" value="NZ_CAFW01000094.1"/>
</dbReference>
<feature type="transmembrane region" description="Helical" evidence="8">
    <location>
        <begin position="289"/>
        <end position="311"/>
    </location>
</feature>
<protein>
    <submittedName>
        <fullName evidence="9">Iron-siderophore ABC transporter, inner membrane subunit</fullName>
    </submittedName>
</protein>
<dbReference type="CDD" id="cd06550">
    <property type="entry name" value="TM_ABC_iron-siderophores_like"/>
    <property type="match status" value="1"/>
</dbReference>
<evidence type="ECO:0000313" key="10">
    <source>
        <dbReference type="Proteomes" id="UP000004840"/>
    </source>
</evidence>
<name>G7I0P5_9CORY</name>
<accession>G7I0P5</accession>
<dbReference type="PANTHER" id="PTHR30472">
    <property type="entry name" value="FERRIC ENTEROBACTIN TRANSPORT SYSTEM PERMEASE PROTEIN"/>
    <property type="match status" value="1"/>
</dbReference>
<evidence type="ECO:0000256" key="4">
    <source>
        <dbReference type="ARBA" id="ARBA00022475"/>
    </source>
</evidence>
<keyword evidence="3" id="KW-0813">Transport</keyword>
<dbReference type="GO" id="GO:0005886">
    <property type="term" value="C:plasma membrane"/>
    <property type="evidence" value="ECO:0007669"/>
    <property type="project" value="UniProtKB-SubCell"/>
</dbReference>
<dbReference type="AlphaFoldDB" id="G7I0P5"/>
<dbReference type="Gene3D" id="1.10.3470.10">
    <property type="entry name" value="ABC transporter involved in vitamin B12 uptake, BtuC"/>
    <property type="match status" value="1"/>
</dbReference>
<comment type="similarity">
    <text evidence="2">Belongs to the binding-protein-dependent transport system permease family. FecCD subfamily.</text>
</comment>
<keyword evidence="4" id="KW-1003">Cell membrane</keyword>
<dbReference type="SUPFAM" id="SSF81345">
    <property type="entry name" value="ABC transporter involved in vitamin B12 uptake, BtuC"/>
    <property type="match status" value="1"/>
</dbReference>
<evidence type="ECO:0000256" key="3">
    <source>
        <dbReference type="ARBA" id="ARBA00022448"/>
    </source>
</evidence>
<keyword evidence="5 8" id="KW-0812">Transmembrane</keyword>
<feature type="transmembrane region" description="Helical" evidence="8">
    <location>
        <begin position="101"/>
        <end position="122"/>
    </location>
</feature>
<evidence type="ECO:0000313" key="9">
    <source>
        <dbReference type="EMBL" id="CCE56010.1"/>
    </source>
</evidence>
<reference evidence="9 10" key="1">
    <citation type="journal article" date="2012" name="J. Bacteriol.">
        <title>Genome Sequence of Corynebacterium casei UCMA 3821, Isolated from a Smear-Ripened Cheese.</title>
        <authorList>
            <person name="Monnet C."/>
            <person name="Loux V."/>
            <person name="Bento P."/>
            <person name="Gibrat J.F."/>
            <person name="Straub C."/>
            <person name="Bonnarme P."/>
            <person name="Landaud S."/>
            <person name="Irlinger F."/>
        </authorList>
    </citation>
    <scope>NUCLEOTIDE SEQUENCE [LARGE SCALE GENOMIC DNA]</scope>
    <source>
        <strain evidence="9 10">UCMA 3821</strain>
    </source>
</reference>
<dbReference type="EMBL" id="CAFW01000094">
    <property type="protein sequence ID" value="CCE56010.1"/>
    <property type="molecule type" value="Genomic_DNA"/>
</dbReference>
<dbReference type="InterPro" id="IPR000522">
    <property type="entry name" value="ABC_transptr_permease_BtuC"/>
</dbReference>
<proteinExistence type="inferred from homology"/>
<dbReference type="GO" id="GO:0022857">
    <property type="term" value="F:transmembrane transporter activity"/>
    <property type="evidence" value="ECO:0007669"/>
    <property type="project" value="InterPro"/>
</dbReference>
<dbReference type="FunFam" id="1.10.3470.10:FF:000001">
    <property type="entry name" value="Vitamin B12 ABC transporter permease BtuC"/>
    <property type="match status" value="1"/>
</dbReference>
<feature type="transmembrane region" description="Helical" evidence="8">
    <location>
        <begin position="157"/>
        <end position="177"/>
    </location>
</feature>
<evidence type="ECO:0000256" key="1">
    <source>
        <dbReference type="ARBA" id="ARBA00004651"/>
    </source>
</evidence>
<gene>
    <name evidence="9" type="ORF">CCAS_12720</name>
</gene>
<sequence length="344" mass="34735">MRPIFVAASSVALFLGLGVISLLVGAREVPLGALLDAAPQALGHALFPHDSAPEAKSDSLVLLLATHRIPRTLLAVIAGLALGGAGALMQGYARNPLADPGILGVNSGAAAGVAIAVAFGIVSTAAQYVVPALIGATLSTLLLFGLVSLGRLASSPFALILGGMAMSTAFMAFVNVLTLRNDAVLSALVSWSTGSLAGRDISAVYTTVPMLVCGLLIAVWLAKALDLLSLGEEMAASLGINVRFYQAVGMLNIALLSAVAVAAAGPVGFVGLAAPHIVRGLTGPDHRILIPLSVLIGGLMALIADVIGRSVVPGGELPMGTVLAMIGVPIFIWLIKRGKVTGKL</sequence>
<comment type="caution">
    <text evidence="9">The sequence shown here is derived from an EMBL/GenBank/DDBJ whole genome shotgun (WGS) entry which is preliminary data.</text>
</comment>
<organism evidence="9 10">
    <name type="scientific">Corynebacterium casei UCMA 3821</name>
    <dbReference type="NCBI Taxonomy" id="1110505"/>
    <lineage>
        <taxon>Bacteria</taxon>
        <taxon>Bacillati</taxon>
        <taxon>Actinomycetota</taxon>
        <taxon>Actinomycetes</taxon>
        <taxon>Mycobacteriales</taxon>
        <taxon>Corynebacteriaceae</taxon>
        <taxon>Corynebacterium</taxon>
    </lineage>
</organism>
<evidence type="ECO:0000256" key="7">
    <source>
        <dbReference type="ARBA" id="ARBA00023136"/>
    </source>
</evidence>
<dbReference type="Proteomes" id="UP000004840">
    <property type="component" value="Unassembled WGS sequence"/>
</dbReference>
<feature type="transmembrane region" description="Helical" evidence="8">
    <location>
        <begin position="69"/>
        <end position="89"/>
    </location>
</feature>
<dbReference type="Pfam" id="PF01032">
    <property type="entry name" value="FecCD"/>
    <property type="match status" value="1"/>
</dbReference>
<comment type="subcellular location">
    <subcellularLocation>
        <location evidence="1">Cell membrane</location>
        <topology evidence="1">Multi-pass membrane protein</topology>
    </subcellularLocation>
</comment>
<dbReference type="InterPro" id="IPR037294">
    <property type="entry name" value="ABC_BtuC-like"/>
</dbReference>
<dbReference type="GO" id="GO:0033214">
    <property type="term" value="P:siderophore-iron import into cell"/>
    <property type="evidence" value="ECO:0007669"/>
    <property type="project" value="TreeGrafter"/>
</dbReference>
<evidence type="ECO:0000256" key="8">
    <source>
        <dbReference type="SAM" id="Phobius"/>
    </source>
</evidence>
<dbReference type="PANTHER" id="PTHR30472:SF1">
    <property type="entry name" value="FE(3+) DICITRATE TRANSPORT SYSTEM PERMEASE PROTEIN FECC-RELATED"/>
    <property type="match status" value="1"/>
</dbReference>
<evidence type="ECO:0000256" key="5">
    <source>
        <dbReference type="ARBA" id="ARBA00022692"/>
    </source>
</evidence>
<evidence type="ECO:0000256" key="6">
    <source>
        <dbReference type="ARBA" id="ARBA00022989"/>
    </source>
</evidence>
<evidence type="ECO:0000256" key="2">
    <source>
        <dbReference type="ARBA" id="ARBA00007935"/>
    </source>
</evidence>